<dbReference type="EMBL" id="MU274900">
    <property type="protein sequence ID" value="KAI0094288.1"/>
    <property type="molecule type" value="Genomic_DNA"/>
</dbReference>
<protein>
    <submittedName>
        <fullName evidence="1">FAD/NAD-P-binding domain-containing protein</fullName>
    </submittedName>
</protein>
<dbReference type="Proteomes" id="UP001055072">
    <property type="component" value="Unassembled WGS sequence"/>
</dbReference>
<organism evidence="1 2">
    <name type="scientific">Irpex rosettiformis</name>
    <dbReference type="NCBI Taxonomy" id="378272"/>
    <lineage>
        <taxon>Eukaryota</taxon>
        <taxon>Fungi</taxon>
        <taxon>Dikarya</taxon>
        <taxon>Basidiomycota</taxon>
        <taxon>Agaricomycotina</taxon>
        <taxon>Agaricomycetes</taxon>
        <taxon>Polyporales</taxon>
        <taxon>Irpicaceae</taxon>
        <taxon>Irpex</taxon>
    </lineage>
</organism>
<gene>
    <name evidence="1" type="ORF">BDY19DRAFT_12428</name>
</gene>
<comment type="caution">
    <text evidence="1">The sequence shown here is derived from an EMBL/GenBank/DDBJ whole genome shotgun (WGS) entry which is preliminary data.</text>
</comment>
<name>A0ACB8UIS9_9APHY</name>
<proteinExistence type="predicted"/>
<reference evidence="1" key="1">
    <citation type="journal article" date="2021" name="Environ. Microbiol.">
        <title>Gene family expansions and transcriptome signatures uncover fungal adaptations to wood decay.</title>
        <authorList>
            <person name="Hage H."/>
            <person name="Miyauchi S."/>
            <person name="Viragh M."/>
            <person name="Drula E."/>
            <person name="Min B."/>
            <person name="Chaduli D."/>
            <person name="Navarro D."/>
            <person name="Favel A."/>
            <person name="Norest M."/>
            <person name="Lesage-Meessen L."/>
            <person name="Balint B."/>
            <person name="Merenyi Z."/>
            <person name="de Eugenio L."/>
            <person name="Morin E."/>
            <person name="Martinez A.T."/>
            <person name="Baldrian P."/>
            <person name="Stursova M."/>
            <person name="Martinez M.J."/>
            <person name="Novotny C."/>
            <person name="Magnuson J.K."/>
            <person name="Spatafora J.W."/>
            <person name="Maurice S."/>
            <person name="Pangilinan J."/>
            <person name="Andreopoulos W."/>
            <person name="LaButti K."/>
            <person name="Hundley H."/>
            <person name="Na H."/>
            <person name="Kuo A."/>
            <person name="Barry K."/>
            <person name="Lipzen A."/>
            <person name="Henrissat B."/>
            <person name="Riley R."/>
            <person name="Ahrendt S."/>
            <person name="Nagy L.G."/>
            <person name="Grigoriev I.V."/>
            <person name="Martin F."/>
            <person name="Rosso M.N."/>
        </authorList>
    </citation>
    <scope>NUCLEOTIDE SEQUENCE</scope>
    <source>
        <strain evidence="1">CBS 384.51</strain>
    </source>
</reference>
<sequence length="440" mass="48058">MSSSTVWPVNSNEKKLDVVIVGGGVCGTVCAIALARRGIYPHVYEAAAKFGEIGAGIVVGYNAVRILRSIGVFHDILKHAGEDPKDPSTLNKTFRFFSGMDGHELVYDYPHDLEGGNFGIARSVFLDALIGHIDPNHTHFNKRCTSVTQPVPGTNSRSIVHFSDGTSVEADVVLLANGIRGSGREAVTGRDPKEDVVFSNVVCYRGLVPVEEAKKVGVKADLDKRPACFMGIDKHLIMFPIRGGKVINIVAFVIDRTVDVGAIRLPSDHPLVVPVTKEEMLKEYEGWGSDVIGVLSCIENPNKWYINVVYPPLMAYAKGRVALLGDAAHGMTPHLGAGAGQGIEDAYLLSRLLAHPQTTVESIPDIFDIYSQIRRPRAQSVWDGSLRASNIYEGYGEHGSSNEGRVQDLTGLWSFVWHHNADDDYIEARTLLEERGVFKV</sequence>
<evidence type="ECO:0000313" key="1">
    <source>
        <dbReference type="EMBL" id="KAI0094288.1"/>
    </source>
</evidence>
<evidence type="ECO:0000313" key="2">
    <source>
        <dbReference type="Proteomes" id="UP001055072"/>
    </source>
</evidence>
<accession>A0ACB8UIS9</accession>
<keyword evidence="2" id="KW-1185">Reference proteome</keyword>